<dbReference type="Proteomes" id="UP001220324">
    <property type="component" value="Unassembled WGS sequence"/>
</dbReference>
<protein>
    <submittedName>
        <fullName evidence="1">Uncharacterized protein</fullName>
    </submittedName>
</protein>
<proteinExistence type="predicted"/>
<name>A0AAD6CX04_9EURO</name>
<evidence type="ECO:0000313" key="1">
    <source>
        <dbReference type="EMBL" id="KAJ5540448.1"/>
    </source>
</evidence>
<keyword evidence="2" id="KW-1185">Reference proteome</keyword>
<gene>
    <name evidence="1" type="ORF">N7494_005524</name>
</gene>
<reference evidence="1 2" key="1">
    <citation type="journal article" date="2023" name="IMA Fungus">
        <title>Comparative genomic study of the Penicillium genus elucidates a diverse pangenome and 15 lateral gene transfer events.</title>
        <authorList>
            <person name="Petersen C."/>
            <person name="Sorensen T."/>
            <person name="Nielsen M.R."/>
            <person name="Sondergaard T.E."/>
            <person name="Sorensen J.L."/>
            <person name="Fitzpatrick D.A."/>
            <person name="Frisvad J.C."/>
            <person name="Nielsen K.L."/>
        </authorList>
    </citation>
    <scope>NUCLEOTIDE SEQUENCE [LARGE SCALE GENOMIC DNA]</scope>
    <source>
        <strain evidence="1 2">IBT 35679</strain>
    </source>
</reference>
<evidence type="ECO:0000313" key="2">
    <source>
        <dbReference type="Proteomes" id="UP001220324"/>
    </source>
</evidence>
<sequence length="90" mass="9853">MIYDGMSQSSTARARRVANEGGHCQGKKLMRSNEILNVISDAVHAINFCADSLVEKNSALFLSAMQLVLKILTRQDSNKLPCLPTSLTVM</sequence>
<accession>A0AAD6CX04</accession>
<organism evidence="1 2">
    <name type="scientific">Penicillium frequentans</name>
    <dbReference type="NCBI Taxonomy" id="3151616"/>
    <lineage>
        <taxon>Eukaryota</taxon>
        <taxon>Fungi</taxon>
        <taxon>Dikarya</taxon>
        <taxon>Ascomycota</taxon>
        <taxon>Pezizomycotina</taxon>
        <taxon>Eurotiomycetes</taxon>
        <taxon>Eurotiomycetidae</taxon>
        <taxon>Eurotiales</taxon>
        <taxon>Aspergillaceae</taxon>
        <taxon>Penicillium</taxon>
    </lineage>
</organism>
<dbReference type="AlphaFoldDB" id="A0AAD6CX04"/>
<comment type="caution">
    <text evidence="1">The sequence shown here is derived from an EMBL/GenBank/DDBJ whole genome shotgun (WGS) entry which is preliminary data.</text>
</comment>
<dbReference type="EMBL" id="JAQIZZ010000005">
    <property type="protein sequence ID" value="KAJ5540448.1"/>
    <property type="molecule type" value="Genomic_DNA"/>
</dbReference>